<feature type="region of interest" description="Disordered" evidence="6">
    <location>
        <begin position="902"/>
        <end position="949"/>
    </location>
</feature>
<dbReference type="InterPro" id="IPR044210">
    <property type="entry name" value="Tfc3-like"/>
</dbReference>
<evidence type="ECO:0000256" key="2">
    <source>
        <dbReference type="ARBA" id="ARBA00022553"/>
    </source>
</evidence>
<dbReference type="Pfam" id="PF04182">
    <property type="entry name" value="B-block_TFIIIC"/>
    <property type="match status" value="1"/>
</dbReference>
<dbReference type="Proteomes" id="UP000799538">
    <property type="component" value="Unassembled WGS sequence"/>
</dbReference>
<keyword evidence="5" id="KW-0539">Nucleus</keyword>
<evidence type="ECO:0000313" key="9">
    <source>
        <dbReference type="EMBL" id="KAF2225943.1"/>
    </source>
</evidence>
<dbReference type="OrthoDB" id="5403573at2759"/>
<dbReference type="GO" id="GO:0042791">
    <property type="term" value="P:5S class rRNA transcription by RNA polymerase III"/>
    <property type="evidence" value="ECO:0007669"/>
    <property type="project" value="TreeGrafter"/>
</dbReference>
<evidence type="ECO:0000259" key="7">
    <source>
        <dbReference type="Pfam" id="PF04182"/>
    </source>
</evidence>
<dbReference type="PANTHER" id="PTHR15180">
    <property type="entry name" value="GENERAL TRANSCRIPTION FACTOR 3C POLYPEPTIDE 1"/>
    <property type="match status" value="1"/>
</dbReference>
<gene>
    <name evidence="9" type="ORF">BDZ85DRAFT_73500</name>
</gene>
<dbReference type="InterPro" id="IPR036390">
    <property type="entry name" value="WH_DNA-bd_sf"/>
</dbReference>
<feature type="region of interest" description="Disordered" evidence="6">
    <location>
        <begin position="731"/>
        <end position="752"/>
    </location>
</feature>
<evidence type="ECO:0000259" key="8">
    <source>
        <dbReference type="Pfam" id="PF20222"/>
    </source>
</evidence>
<dbReference type="GO" id="GO:0006384">
    <property type="term" value="P:transcription initiation at RNA polymerase III promoter"/>
    <property type="evidence" value="ECO:0007669"/>
    <property type="project" value="InterPro"/>
</dbReference>
<feature type="domain" description="Transcription factor tau subunit sfc3/Tfc3 C-terminal" evidence="8">
    <location>
        <begin position="1761"/>
        <end position="2225"/>
    </location>
</feature>
<feature type="region of interest" description="Disordered" evidence="6">
    <location>
        <begin position="592"/>
        <end position="628"/>
    </location>
</feature>
<dbReference type="InterPro" id="IPR007309">
    <property type="entry name" value="TFIIIC_Bblock-bd"/>
</dbReference>
<dbReference type="Gene3D" id="1.10.10.10">
    <property type="entry name" value="Winged helix-like DNA-binding domain superfamily/Winged helix DNA-binding domain"/>
    <property type="match status" value="1"/>
</dbReference>
<feature type="region of interest" description="Disordered" evidence="6">
    <location>
        <begin position="1341"/>
        <end position="1461"/>
    </location>
</feature>
<feature type="region of interest" description="Disordered" evidence="6">
    <location>
        <begin position="1627"/>
        <end position="1646"/>
    </location>
</feature>
<feature type="compositionally biased region" description="Basic and acidic residues" evidence="6">
    <location>
        <begin position="1442"/>
        <end position="1455"/>
    </location>
</feature>
<sequence>MSSGSDGLIDHLLFYIALSGTQGLSAGDFIQSVVEFHGNNVTEKNQPSENGTEDLFLSSKPPKKRIVLDSDYLDSIWSWLCSHKDVTPITCNTDSNAQTSEIPPQRRAFLTKNVTTRLTTTEDRIWHALADHGKDWKRLPKSEFQCLCVIAAHGRRGVLQPDVVQITGQDKRSVPGRTDKLAEKGYITKEPVLGGGSKTSFLRLKKFSNEIDNSVTVTTASHNARKRHADNTASVIRYDHWFDAILEALRAADGLAPSDAIRKAAGVGNRPHVRSLTRCIKRLETTGMIKRLVARVDLKYAKKGKKPKERWVRSVKLLREPTQADRDVFMADMKRSSAYMQPGNVPKVDSDDDDDSDLDMEMDLDDSAVADLTLLDDTETILRDVGNDADEHKDDSNYAIPSWIPDVHYSNLFYDLVASRGSKGISSMELSNTLASPFYRRPVDDAIGRLTDEWQIAQPAHLRHLAIVRDTHIQGSITHYTFRTLPNYQKAVEEGYASWEYIAQEAASKNALRKQPDLDEWGFGRIAKKEFLDPYLPATACALSSRSLSTVKYPVKGAKRDLPSLVDIEMVDHVEATDPDMVSGDVPLITQDGPATPAAFQAPKSAKSAKRSVPRSKQKSEAALLDAISGKTPDANTLKQRAAWTARYNEAVTAWNGHMHERAKRAIVSEELGRQEPIEEPQTEPRKRGRPKQPLSKRAREVDEYAFVEEIPDNWQSILSTRDTSEGEKLIEVTGPPSTPAPTPTSKRGKKRKRTAIFEELGIDEGILQSRVDDLKAMKQPGVYMHEPRAIMIHRDETTNRGRPRNGMIATFKSERLKELPWFNASDSLKPSDRLRLWVPDMFEGTVHTSSTLDLSETPIANRKRARKPSKKVAEMNEIATGHAGSGMGVEMDTLAPEVMPQEPPLEIETPAPKKRRTKKVTIESSATTEGHATAGSEQEAARHSDVEMTDAPASIAGALDAAQAVPTAQRDEIAAISTPAVTSTVTASKESGTGALEYPEEHVNQANESLTEQSPLNAAIEADVPTTLISNTVTAEEMQPSSLRDESGGHQEVIAEGTGITETPVDANVAEDPPIDVEHSQIDVDEVAQPDEEPKGEIIHYPRTPASKRRVSPDPYEEETPKQRAPLPFSAGMNMWDKITEQESSNASGRLPRTQPTRKGIIRTSGQVEYQRAKIILDVIHQCGGIFPGRNELFFPFATVWRERFGQTPDRKTLDRSLNGLLRSKRLKKLPFSFMIENNGEKLTISRYVLAEPHIDPKSVHVKTLMNKMETAYPHGYLPAQANISKIIRYRIRQRRKVISDGERMFPALPAFFLRDATAVLQPSQIPRLGRLEEELRATAEARQKKRNRDALTHAQSLRPDGAGGQSNEEIGDAENTEDELDPEVQEHTTEIQLSNYQHQPDAARLDRGPKGTGRYTKRLGFWPGWQDRQRRPPIATLPSLRERKAARERRSSKQADNATVAVEAGGGGFTFVNSFPETYDNSDGTDIVLTLVEPEITFHGLTGTFATSQTKQVTVRSSQWFDAARRTSIQQLATFDVSMADVVQQTAKFDEKDFVAEYSDEDGATFDKEVARVEQWEKTMRSKRPGESMIGMPTTGFINHFVPKNYRPVQVEEPVQFFNRENGKRVRSKLKPPKVPRTLPPAAVPHSTPPQFGILMPQSDLFAAYQGNQFAGIAPSPFLSHGLSQPEQIESIEPPRQVRRIGNATLSAQDQAHLRKWQSPADPRIGDLQSNGILPKPRSIKQVSGDRLRKTVPAEPMTIREEERLLYAVAVVTTLLGGLQQTARCTNYAVVNHALHFKFDGAYCRHHYGLIKSKHALFVEQLQQRFRIMFLHAFERDEIPVHLDLSVPENSDWAGLVDWAQTRLNRDPTQVSEMPSTREEFDEQFEIELSSKFEPMRDDFFYHASSTVRKEEVISSLPFFEPLQDTEKSPAKQSSSMLLQSWIRANVLTPEDVYDPEAANTKLKLLGDTRLQKALDSVLGQKLIRVAPKGRSTPGRYYTIGTPLANVYPLPWQWTAELFSSAVIFKEELDQAFDPAQEENERVLVLHENMSNAQTLVVLNLQSNGRIDISVDVPPTDTGFDMPFPKITKWGFTEGNYKSMSMDKGRLMFPISIRPTSSYIYNKKHHVPPHSSMSPVNNDNKTLATLTPVPHIQQPLTTPPLPLSISYPTDPSPARPQSSATPHRLPYWTDIHGKLMKHQLRQMVMTVMYMFHGRPGADAKEISKTFGGRVWSWEVAVLCDWLGRVGVLERDEDASIPGREGGFNGGRRQGSGGDVDAEGGAEHGETAGADGVIASDGNAEGAEEAGAEADETARWRLAEWWWLVAEAVDAQEGMEGESDARRKSGPPKVPVAMEE</sequence>
<dbReference type="InterPro" id="IPR046488">
    <property type="entry name" value="Sfc3/Tfc3_C"/>
</dbReference>
<dbReference type="GO" id="GO:0005634">
    <property type="term" value="C:nucleus"/>
    <property type="evidence" value="ECO:0007669"/>
    <property type="project" value="UniProtKB-SubCell"/>
</dbReference>
<dbReference type="SUPFAM" id="SSF46785">
    <property type="entry name" value="Winged helix' DNA-binding domain"/>
    <property type="match status" value="1"/>
</dbReference>
<dbReference type="EMBL" id="ML992503">
    <property type="protein sequence ID" value="KAF2225943.1"/>
    <property type="molecule type" value="Genomic_DNA"/>
</dbReference>
<feature type="region of interest" description="Disordered" evidence="6">
    <location>
        <begin position="2333"/>
        <end position="2357"/>
    </location>
</feature>
<feature type="region of interest" description="Disordered" evidence="6">
    <location>
        <begin position="1711"/>
        <end position="1733"/>
    </location>
</feature>
<dbReference type="InterPro" id="IPR035625">
    <property type="entry name" value="Tfc3-like_eWH"/>
</dbReference>
<dbReference type="GO" id="GO:0003677">
    <property type="term" value="F:DNA binding"/>
    <property type="evidence" value="ECO:0007669"/>
    <property type="project" value="UniProtKB-KW"/>
</dbReference>
<dbReference type="InterPro" id="IPR036388">
    <property type="entry name" value="WH-like_DNA-bd_sf"/>
</dbReference>
<reference evidence="10" key="1">
    <citation type="journal article" date="2020" name="Stud. Mycol.">
        <title>101 Dothideomycetes genomes: A test case for predicting lifestyles and emergence of pathogens.</title>
        <authorList>
            <person name="Haridas S."/>
            <person name="Albert R."/>
            <person name="Binder M."/>
            <person name="Bloem J."/>
            <person name="LaButti K."/>
            <person name="Salamov A."/>
            <person name="Andreopoulos B."/>
            <person name="Baker S."/>
            <person name="Barry K."/>
            <person name="Bills G."/>
            <person name="Bluhm B."/>
            <person name="Cannon C."/>
            <person name="Castanera R."/>
            <person name="Culley D."/>
            <person name="Daum C."/>
            <person name="Ezra D."/>
            <person name="Gonzalez J."/>
            <person name="Henrissat B."/>
            <person name="Kuo A."/>
            <person name="Liang C."/>
            <person name="Lipzen A."/>
            <person name="Lutzoni F."/>
            <person name="Magnuson J."/>
            <person name="Mondo S."/>
            <person name="Nolan M."/>
            <person name="Ohm R."/>
            <person name="Pangilinan J."/>
            <person name="Park H.-J."/>
            <person name="Ramirez L."/>
            <person name="Alfaro M."/>
            <person name="Sun H."/>
            <person name="Tritt A."/>
            <person name="Yoshinaga Y."/>
            <person name="Zwiers L.-H."/>
            <person name="Turgeon B."/>
            <person name="Goodwin S."/>
            <person name="Spatafora J."/>
            <person name="Crous P."/>
            <person name="Grigoriev I."/>
        </authorList>
    </citation>
    <scope>NUCLEOTIDE SEQUENCE [LARGE SCALE GENOMIC DNA]</scope>
    <source>
        <strain evidence="10">CECT 20119</strain>
    </source>
</reference>
<keyword evidence="10" id="KW-1185">Reference proteome</keyword>
<protein>
    <submittedName>
        <fullName evidence="9">Uncharacterized protein</fullName>
    </submittedName>
</protein>
<keyword evidence="4" id="KW-0804">Transcription</keyword>
<feature type="compositionally biased region" description="Basic residues" evidence="6">
    <location>
        <begin position="607"/>
        <end position="617"/>
    </location>
</feature>
<evidence type="ECO:0000256" key="4">
    <source>
        <dbReference type="ARBA" id="ARBA00023163"/>
    </source>
</evidence>
<feature type="compositionally biased region" description="Acidic residues" evidence="6">
    <location>
        <begin position="2303"/>
        <end position="2312"/>
    </location>
</feature>
<comment type="subcellular location">
    <subcellularLocation>
        <location evidence="1">Nucleus</location>
    </subcellularLocation>
</comment>
<name>A0A6A6GKR3_9PEZI</name>
<dbReference type="GO" id="GO:0000127">
    <property type="term" value="C:transcription factor TFIIIC complex"/>
    <property type="evidence" value="ECO:0007669"/>
    <property type="project" value="InterPro"/>
</dbReference>
<feature type="compositionally biased region" description="Gly residues" evidence="6">
    <location>
        <begin position="2261"/>
        <end position="2275"/>
    </location>
</feature>
<feature type="compositionally biased region" description="Basic residues" evidence="6">
    <location>
        <begin position="687"/>
        <end position="697"/>
    </location>
</feature>
<proteinExistence type="predicted"/>
<dbReference type="PANTHER" id="PTHR15180:SF1">
    <property type="entry name" value="GENERAL TRANSCRIPTION FACTOR 3C POLYPEPTIDE 1"/>
    <property type="match status" value="1"/>
</dbReference>
<keyword evidence="2" id="KW-0597">Phosphoprotein</keyword>
<evidence type="ECO:0000256" key="3">
    <source>
        <dbReference type="ARBA" id="ARBA00023125"/>
    </source>
</evidence>
<feature type="region of interest" description="Disordered" evidence="6">
    <location>
        <begin position="2256"/>
        <end position="2313"/>
    </location>
</feature>
<feature type="region of interest" description="Disordered" evidence="6">
    <location>
        <begin position="1075"/>
        <end position="1131"/>
    </location>
</feature>
<organism evidence="9 10">
    <name type="scientific">Elsinoe ampelina</name>
    <dbReference type="NCBI Taxonomy" id="302913"/>
    <lineage>
        <taxon>Eukaryota</taxon>
        <taxon>Fungi</taxon>
        <taxon>Dikarya</taxon>
        <taxon>Ascomycota</taxon>
        <taxon>Pezizomycotina</taxon>
        <taxon>Dothideomycetes</taxon>
        <taxon>Dothideomycetidae</taxon>
        <taxon>Myriangiales</taxon>
        <taxon>Elsinoaceae</taxon>
        <taxon>Elsinoe</taxon>
    </lineage>
</organism>
<dbReference type="CDD" id="cd16169">
    <property type="entry name" value="Tau138_eWH"/>
    <property type="match status" value="1"/>
</dbReference>
<evidence type="ECO:0000313" key="10">
    <source>
        <dbReference type="Proteomes" id="UP000799538"/>
    </source>
</evidence>
<feature type="domain" description="B-block binding subunit of TFIIIC" evidence="7">
    <location>
        <begin position="141"/>
        <end position="209"/>
    </location>
</feature>
<accession>A0A6A6GKR3</accession>
<feature type="compositionally biased region" description="Basic residues" evidence="6">
    <location>
        <begin position="1627"/>
        <end position="1636"/>
    </location>
</feature>
<feature type="compositionally biased region" description="Acidic residues" evidence="6">
    <location>
        <begin position="1371"/>
        <end position="1385"/>
    </location>
</feature>
<evidence type="ECO:0000256" key="6">
    <source>
        <dbReference type="SAM" id="MobiDB-lite"/>
    </source>
</evidence>
<feature type="compositionally biased region" description="Basic and acidic residues" evidence="6">
    <location>
        <begin position="667"/>
        <end position="677"/>
    </location>
</feature>
<dbReference type="Pfam" id="PF20222">
    <property type="entry name" value="DUF6581"/>
    <property type="match status" value="1"/>
</dbReference>
<feature type="region of interest" description="Disordered" evidence="6">
    <location>
        <begin position="667"/>
        <end position="701"/>
    </location>
</feature>
<keyword evidence="3" id="KW-0238">DNA-binding</keyword>
<evidence type="ECO:0000256" key="1">
    <source>
        <dbReference type="ARBA" id="ARBA00004123"/>
    </source>
</evidence>
<evidence type="ECO:0000256" key="5">
    <source>
        <dbReference type="ARBA" id="ARBA00023242"/>
    </source>
</evidence>